<feature type="domain" description="DUF8212" evidence="4">
    <location>
        <begin position="226"/>
        <end position="286"/>
    </location>
</feature>
<dbReference type="InterPro" id="IPR002110">
    <property type="entry name" value="Ankyrin_rpt"/>
</dbReference>
<gene>
    <name evidence="5" type="ORF">A9Z42_0077410</name>
</gene>
<dbReference type="Pfam" id="PF12796">
    <property type="entry name" value="Ank_2"/>
    <property type="match status" value="1"/>
</dbReference>
<keyword evidence="1" id="KW-0853">WD repeat</keyword>
<evidence type="ECO:0000313" key="6">
    <source>
        <dbReference type="Proteomes" id="UP000219286"/>
    </source>
</evidence>
<dbReference type="InterPro" id="IPR058525">
    <property type="entry name" value="DUF8212"/>
</dbReference>
<evidence type="ECO:0000256" key="2">
    <source>
        <dbReference type="SAM" id="Coils"/>
    </source>
</evidence>
<dbReference type="EMBL" id="LFMI01000734">
    <property type="protein sequence ID" value="OTA06943.1"/>
    <property type="molecule type" value="Genomic_DNA"/>
</dbReference>
<dbReference type="InterPro" id="IPR015943">
    <property type="entry name" value="WD40/YVTN_repeat-like_dom_sf"/>
</dbReference>
<dbReference type="InterPro" id="IPR036770">
    <property type="entry name" value="Ankyrin_rpt-contain_sf"/>
</dbReference>
<accession>A0A2H2ZJC9</accession>
<evidence type="ECO:0000259" key="3">
    <source>
        <dbReference type="Pfam" id="PF06985"/>
    </source>
</evidence>
<dbReference type="PANTHER" id="PTHR10622:SF10">
    <property type="entry name" value="HET DOMAIN-CONTAINING PROTEIN"/>
    <property type="match status" value="1"/>
</dbReference>
<dbReference type="SUPFAM" id="SSF48403">
    <property type="entry name" value="Ankyrin repeat"/>
    <property type="match status" value="1"/>
</dbReference>
<feature type="repeat" description="WD" evidence="1">
    <location>
        <begin position="777"/>
        <end position="802"/>
    </location>
</feature>
<dbReference type="PANTHER" id="PTHR10622">
    <property type="entry name" value="HET DOMAIN-CONTAINING PROTEIN"/>
    <property type="match status" value="1"/>
</dbReference>
<sequence>MRLIDTSTLKLKEFSEDSVPPYAILSHTWGDDSDELTFRQVGNADIDNKKLGSIKLRGCCQQAQKDGLKYAWIDTCCIDKTNLVELSEAINSMYRWYGRAAVCYAYLSDVPDGDVPARQGSRFRSSRWFQRGWTLQELLAPKHMRFYNSAWRSIGTKGTLCSVLKTITHVPQQFLLSITSLRAASVAQRMSWAAQRQTKRAEDIAYCLLGIFNVTMPMIYGEGGEQAFFRLQEQIMKTTRDDSILAWGLSDESRKPSTNDEGQVSGVDILASSPSSFASSVEIVTRDHAPSLLYPLDVHGGSVRVHMPLFTTSGGEIYGLLNCGPGLNREQVVGIPLASVNNNEYIRPMGRPPVLQQITAAGSSPSELIHIRRDGQRDASALINQQYWIYDDDVFASVNLTLIDVEPHSCWDEQMNLISAICPDGGPSHRILLRFRHAEAKSRDFVMILDTAPVSNANPQFHVMICDRDTPLMELAEKHSQIPSTAWGKTSASNGTLHLQISLESVVEGLMSINPRPMVNPPTVTIDVSAELEKLHLVAVFTQLLRDRRQEKEKEVELHSRSVSRGTRWQLAKREREAVDHQIKQLKEKRSRLVVEETASRQELHILEQKQETIHERQGDIVQQLSHAFDRLAELQFFDDAEASNTLTQEIKKQGDAEVSKLFGDTAVEASMMHKYGTPLLAASIRGDASLVRQLLATSEVEIDRKDTKYGRTALGWASAKGHDTVVRLLLDTSKVDVNSTDNNGWSPLHSALHKNHHKVYRLLTEACAMMGHMLKLQGHTDAVSSVAFSDDSRLVVSGSPDEGQASGYER</sequence>
<protein>
    <recommendedName>
        <fullName evidence="7">Heterokaryon incompatibility domain-containing protein</fullName>
    </recommendedName>
</protein>
<dbReference type="Gene3D" id="2.130.10.10">
    <property type="entry name" value="YVTN repeat-like/Quinoprotein amine dehydrogenase"/>
    <property type="match status" value="1"/>
</dbReference>
<keyword evidence="6" id="KW-1185">Reference proteome</keyword>
<dbReference type="InterPro" id="IPR010730">
    <property type="entry name" value="HET"/>
</dbReference>
<dbReference type="PROSITE" id="PS50082">
    <property type="entry name" value="WD_REPEATS_2"/>
    <property type="match status" value="1"/>
</dbReference>
<reference evidence="5 6" key="1">
    <citation type="journal article" date="2015" name="Genome Announc.">
        <title>Genome sequence and annotation of Trichoderma parareesei, the ancestor of the cellulase producer Trichoderma reesei.</title>
        <authorList>
            <person name="Yang D."/>
            <person name="Pomraning K."/>
            <person name="Kopchinskiy A."/>
            <person name="Karimi Aghcheh R."/>
            <person name="Atanasova L."/>
            <person name="Chenthamara K."/>
            <person name="Baker S.E."/>
            <person name="Zhang R."/>
            <person name="Shen Q."/>
            <person name="Freitag M."/>
            <person name="Kubicek C.P."/>
            <person name="Druzhinina I.S."/>
        </authorList>
    </citation>
    <scope>NUCLEOTIDE SEQUENCE [LARGE SCALE GENOMIC DNA]</scope>
    <source>
        <strain evidence="5 6">CBS 125925</strain>
    </source>
</reference>
<comment type="caution">
    <text evidence="5">The sequence shown here is derived from an EMBL/GenBank/DDBJ whole genome shotgun (WGS) entry which is preliminary data.</text>
</comment>
<evidence type="ECO:0000313" key="5">
    <source>
        <dbReference type="EMBL" id="OTA06943.1"/>
    </source>
</evidence>
<evidence type="ECO:0008006" key="7">
    <source>
        <dbReference type="Google" id="ProtNLM"/>
    </source>
</evidence>
<evidence type="ECO:0000256" key="1">
    <source>
        <dbReference type="PROSITE-ProRule" id="PRU00221"/>
    </source>
</evidence>
<dbReference type="InterPro" id="IPR001680">
    <property type="entry name" value="WD40_rpt"/>
</dbReference>
<name>A0A2H2ZJC9_TRIPA</name>
<dbReference type="Pfam" id="PF26640">
    <property type="entry name" value="DUF8212"/>
    <property type="match status" value="1"/>
</dbReference>
<feature type="coiled-coil region" evidence="2">
    <location>
        <begin position="569"/>
        <end position="596"/>
    </location>
</feature>
<keyword evidence="2" id="KW-0175">Coiled coil</keyword>
<dbReference type="OrthoDB" id="194358at2759"/>
<organism evidence="5 6">
    <name type="scientific">Trichoderma parareesei</name>
    <name type="common">Filamentous fungus</name>
    <dbReference type="NCBI Taxonomy" id="858221"/>
    <lineage>
        <taxon>Eukaryota</taxon>
        <taxon>Fungi</taxon>
        <taxon>Dikarya</taxon>
        <taxon>Ascomycota</taxon>
        <taxon>Pezizomycotina</taxon>
        <taxon>Sordariomycetes</taxon>
        <taxon>Hypocreomycetidae</taxon>
        <taxon>Hypocreales</taxon>
        <taxon>Hypocreaceae</taxon>
        <taxon>Trichoderma</taxon>
    </lineage>
</organism>
<evidence type="ECO:0000259" key="4">
    <source>
        <dbReference type="Pfam" id="PF26640"/>
    </source>
</evidence>
<dbReference type="Gene3D" id="1.25.40.20">
    <property type="entry name" value="Ankyrin repeat-containing domain"/>
    <property type="match status" value="1"/>
</dbReference>
<dbReference type="AlphaFoldDB" id="A0A2H2ZJC9"/>
<proteinExistence type="predicted"/>
<feature type="domain" description="Heterokaryon incompatibility" evidence="3">
    <location>
        <begin position="22"/>
        <end position="109"/>
    </location>
</feature>
<dbReference type="PROSITE" id="PS50294">
    <property type="entry name" value="WD_REPEATS_REGION"/>
    <property type="match status" value="1"/>
</dbReference>
<dbReference type="Proteomes" id="UP000219286">
    <property type="component" value="Unassembled WGS sequence"/>
</dbReference>
<dbReference type="Pfam" id="PF06985">
    <property type="entry name" value="HET"/>
    <property type="match status" value="1"/>
</dbReference>
<dbReference type="SMART" id="SM00248">
    <property type="entry name" value="ANK"/>
    <property type="match status" value="3"/>
</dbReference>